<keyword evidence="4 10" id="KW-0812">Transmembrane</keyword>
<evidence type="ECO:0000256" key="4">
    <source>
        <dbReference type="ARBA" id="ARBA00022692"/>
    </source>
</evidence>
<dbReference type="GO" id="GO:0043952">
    <property type="term" value="P:protein transport by the Sec complex"/>
    <property type="evidence" value="ECO:0007669"/>
    <property type="project" value="UniProtKB-UniRule"/>
</dbReference>
<evidence type="ECO:0000256" key="6">
    <source>
        <dbReference type="ARBA" id="ARBA00022989"/>
    </source>
</evidence>
<feature type="transmembrane region" description="Helical" evidence="10">
    <location>
        <begin position="200"/>
        <end position="221"/>
    </location>
</feature>
<comment type="subcellular location">
    <subcellularLocation>
        <location evidence="10">Cell membrane</location>
        <topology evidence="10">Multi-pass membrane protein</topology>
    </subcellularLocation>
    <subcellularLocation>
        <location evidence="1">Membrane</location>
        <topology evidence="1">Multi-pass membrane protein</topology>
    </subcellularLocation>
</comment>
<feature type="transmembrane region" description="Helical" evidence="10">
    <location>
        <begin position="299"/>
        <end position="317"/>
    </location>
</feature>
<dbReference type="Gene3D" id="1.10.3370.10">
    <property type="entry name" value="SecY subunit domain"/>
    <property type="match status" value="1"/>
</dbReference>
<dbReference type="PIRSF" id="PIRSF004557">
    <property type="entry name" value="SecY"/>
    <property type="match status" value="1"/>
</dbReference>
<dbReference type="Pfam" id="PF00344">
    <property type="entry name" value="SecY"/>
    <property type="match status" value="1"/>
</dbReference>
<comment type="subunit">
    <text evidence="10">Component of the Sec protein translocase complex. Heterotrimer consisting of SecY, SecE and SecG subunits. The heterotrimers can form oligomers, although 1 heterotrimer is thought to be able to translocate proteins. Interacts with the ribosome. Interacts with SecDF, and other proteins may be involved. Interacts with SecA.</text>
</comment>
<feature type="transmembrane region" description="Helical" evidence="10">
    <location>
        <begin position="173"/>
        <end position="194"/>
    </location>
</feature>
<dbReference type="AlphaFoldDB" id="A0A0G1A822"/>
<evidence type="ECO:0000256" key="1">
    <source>
        <dbReference type="ARBA" id="ARBA00004141"/>
    </source>
</evidence>
<dbReference type="PROSITE" id="PS00755">
    <property type="entry name" value="SECY_1"/>
    <property type="match status" value="1"/>
</dbReference>
<dbReference type="GO" id="GO:0005886">
    <property type="term" value="C:plasma membrane"/>
    <property type="evidence" value="ECO:0007669"/>
    <property type="project" value="UniProtKB-SubCell"/>
</dbReference>
<dbReference type="GO" id="GO:0006605">
    <property type="term" value="P:protein targeting"/>
    <property type="evidence" value="ECO:0007669"/>
    <property type="project" value="UniProtKB-UniRule"/>
</dbReference>
<feature type="transmembrane region" description="Helical" evidence="10">
    <location>
        <begin position="357"/>
        <end position="378"/>
    </location>
</feature>
<proteinExistence type="inferred from homology"/>
<evidence type="ECO:0000313" key="13">
    <source>
        <dbReference type="Proteomes" id="UP000034507"/>
    </source>
</evidence>
<evidence type="ECO:0000256" key="3">
    <source>
        <dbReference type="ARBA" id="ARBA00022448"/>
    </source>
</evidence>
<keyword evidence="6 10" id="KW-1133">Transmembrane helix</keyword>
<dbReference type="PANTHER" id="PTHR10906">
    <property type="entry name" value="SECY/SEC61-ALPHA FAMILY MEMBER"/>
    <property type="match status" value="1"/>
</dbReference>
<keyword evidence="10" id="KW-1003">Cell membrane</keyword>
<accession>A0A0G1A822</accession>
<dbReference type="PATRIC" id="fig|1619119.3.peg.70"/>
<sequence length="419" mass="46255">MTNILFRFPELRRRIVFSVMIIFIFRLLAHIPVPGVDTSALKSYLEGNSILGLFDLFSGGGLQNFSIVTLGLNPYINASIVLQLFTMMIPSLEELSKEGESGREKINMYTRFLTVPFALLQSYGMYFLLNRQEVINSLNVVQLIILILTLTAGSMLLMWIGELVTEYGIGNGISMLIFVGIISRLPISIVQFVSTIETQSFINVLIFAALTLLIIAGVVLVNEGTRNIPIEYGRAGVRSQKVRSYLPIKINQAGVIPIIFAVSVVLLPSMIAGPLQATTNPTLQEAGRFLAANFTESGILYNVLYFLLVFGFTYFYTSVQFNPQKISDDVKKRGGFIPGIRPGSATTRYLKDVINRITLAGAMFLGLVAIMPFLLQVLGGLSNFAIGGTGLLIVVSVVLETIRQVQSYKVTRNYQSFLD</sequence>
<feature type="transmembrane region" description="Helical" evidence="10">
    <location>
        <begin position="15"/>
        <end position="33"/>
    </location>
</feature>
<organism evidence="12 13">
    <name type="scientific">candidate division WWE3 bacterium GW2011_GWC1_41_7</name>
    <dbReference type="NCBI Taxonomy" id="1619119"/>
    <lineage>
        <taxon>Bacteria</taxon>
        <taxon>Katanobacteria</taxon>
    </lineage>
</organism>
<dbReference type="NCBIfam" id="TIGR00967">
    <property type="entry name" value="3a0501s007"/>
    <property type="match status" value="1"/>
</dbReference>
<dbReference type="InterPro" id="IPR002208">
    <property type="entry name" value="SecY/SEC61-alpha"/>
</dbReference>
<dbReference type="InterPro" id="IPR023201">
    <property type="entry name" value="SecY_dom_sf"/>
</dbReference>
<evidence type="ECO:0000256" key="11">
    <source>
        <dbReference type="RuleBase" id="RU004349"/>
    </source>
</evidence>
<keyword evidence="7 10" id="KW-0811">Translocation</keyword>
<name>A0A0G1A822_UNCKA</name>
<evidence type="ECO:0000256" key="10">
    <source>
        <dbReference type="HAMAP-Rule" id="MF_01465"/>
    </source>
</evidence>
<evidence type="ECO:0000256" key="7">
    <source>
        <dbReference type="ARBA" id="ARBA00023010"/>
    </source>
</evidence>
<feature type="transmembrane region" description="Helical" evidence="10">
    <location>
        <begin position="108"/>
        <end position="128"/>
    </location>
</feature>
<feature type="transmembrane region" description="Helical" evidence="10">
    <location>
        <begin position="140"/>
        <end position="161"/>
    </location>
</feature>
<dbReference type="Proteomes" id="UP000034507">
    <property type="component" value="Unassembled WGS sequence"/>
</dbReference>
<comment type="similarity">
    <text evidence="2 10 11">Belongs to the SecY/SEC61-alpha family.</text>
</comment>
<protein>
    <recommendedName>
        <fullName evidence="9 10">Protein translocase subunit SecY</fullName>
    </recommendedName>
</protein>
<feature type="transmembrane region" description="Helical" evidence="10">
    <location>
        <begin position="384"/>
        <end position="402"/>
    </location>
</feature>
<evidence type="ECO:0000256" key="2">
    <source>
        <dbReference type="ARBA" id="ARBA00005751"/>
    </source>
</evidence>
<dbReference type="HAMAP" id="MF_01465">
    <property type="entry name" value="SecY"/>
    <property type="match status" value="1"/>
</dbReference>
<dbReference type="PRINTS" id="PR00303">
    <property type="entry name" value="SECYTRNLCASE"/>
</dbReference>
<comment type="caution">
    <text evidence="12">The sequence shown here is derived from an EMBL/GenBank/DDBJ whole genome shotgun (WGS) entry which is preliminary data.</text>
</comment>
<dbReference type="GO" id="GO:0065002">
    <property type="term" value="P:intracellular protein transmembrane transport"/>
    <property type="evidence" value="ECO:0007669"/>
    <property type="project" value="UniProtKB-UniRule"/>
</dbReference>
<dbReference type="InterPro" id="IPR030659">
    <property type="entry name" value="SecY_CS"/>
</dbReference>
<reference evidence="12 13" key="1">
    <citation type="journal article" date="2015" name="Nature">
        <title>rRNA introns, odd ribosomes, and small enigmatic genomes across a large radiation of phyla.</title>
        <authorList>
            <person name="Brown C.T."/>
            <person name="Hug L.A."/>
            <person name="Thomas B.C."/>
            <person name="Sharon I."/>
            <person name="Castelle C.J."/>
            <person name="Singh A."/>
            <person name="Wilkins M.J."/>
            <person name="Williams K.H."/>
            <person name="Banfield J.F."/>
        </authorList>
    </citation>
    <scope>NUCLEOTIDE SEQUENCE [LARGE SCALE GENOMIC DNA]</scope>
</reference>
<evidence type="ECO:0000313" key="12">
    <source>
        <dbReference type="EMBL" id="KKS21473.1"/>
    </source>
</evidence>
<keyword evidence="5 10" id="KW-0653">Protein transport</keyword>
<feature type="transmembrane region" description="Helical" evidence="10">
    <location>
        <begin position="253"/>
        <end position="273"/>
    </location>
</feature>
<dbReference type="FunFam" id="1.10.3370.10:FF:000001">
    <property type="entry name" value="Preprotein translocase subunit SecY"/>
    <property type="match status" value="1"/>
</dbReference>
<dbReference type="SUPFAM" id="SSF103491">
    <property type="entry name" value="Preprotein translocase SecY subunit"/>
    <property type="match status" value="1"/>
</dbReference>
<evidence type="ECO:0000256" key="5">
    <source>
        <dbReference type="ARBA" id="ARBA00022927"/>
    </source>
</evidence>
<keyword evidence="8 10" id="KW-0472">Membrane</keyword>
<comment type="function">
    <text evidence="10">The central subunit of the protein translocation channel SecYEG. Consists of two halves formed by TMs 1-5 and 6-10. These two domains form a lateral gate at the front which open onto the bilayer between TMs 2 and 7, and are clamped together by SecE at the back. The channel is closed by both a pore ring composed of hydrophobic SecY resides and a short helix (helix 2A) on the extracellular side of the membrane which forms a plug. The plug probably moves laterally to allow the channel to open. The ring and the pore may move independently.</text>
</comment>
<dbReference type="EMBL" id="LCBX01000002">
    <property type="protein sequence ID" value="KKS21473.1"/>
    <property type="molecule type" value="Genomic_DNA"/>
</dbReference>
<evidence type="ECO:0000256" key="9">
    <source>
        <dbReference type="ARBA" id="ARBA00039733"/>
    </source>
</evidence>
<keyword evidence="3 10" id="KW-0813">Transport</keyword>
<comment type="caution">
    <text evidence="10">Lacks conserved residue(s) required for the propagation of feature annotation.</text>
</comment>
<evidence type="ECO:0000256" key="8">
    <source>
        <dbReference type="ARBA" id="ARBA00023136"/>
    </source>
</evidence>
<dbReference type="InterPro" id="IPR026593">
    <property type="entry name" value="SecY"/>
</dbReference>
<gene>
    <name evidence="10 12" type="primary">secY</name>
    <name evidence="12" type="ORF">UU77_C0002G0024</name>
</gene>